<evidence type="ECO:0008006" key="3">
    <source>
        <dbReference type="Google" id="ProtNLM"/>
    </source>
</evidence>
<evidence type="ECO:0000313" key="1">
    <source>
        <dbReference type="EMBL" id="KOM26270.1"/>
    </source>
</evidence>
<dbReference type="STRING" id="3914.A0A0L9T6P0"/>
<organism evidence="1 2">
    <name type="scientific">Phaseolus angularis</name>
    <name type="common">Azuki bean</name>
    <name type="synonym">Vigna angularis</name>
    <dbReference type="NCBI Taxonomy" id="3914"/>
    <lineage>
        <taxon>Eukaryota</taxon>
        <taxon>Viridiplantae</taxon>
        <taxon>Streptophyta</taxon>
        <taxon>Embryophyta</taxon>
        <taxon>Tracheophyta</taxon>
        <taxon>Spermatophyta</taxon>
        <taxon>Magnoliopsida</taxon>
        <taxon>eudicotyledons</taxon>
        <taxon>Gunneridae</taxon>
        <taxon>Pentapetalae</taxon>
        <taxon>rosids</taxon>
        <taxon>fabids</taxon>
        <taxon>Fabales</taxon>
        <taxon>Fabaceae</taxon>
        <taxon>Papilionoideae</taxon>
        <taxon>50 kb inversion clade</taxon>
        <taxon>NPAAA clade</taxon>
        <taxon>indigoferoid/millettioid clade</taxon>
        <taxon>Phaseoleae</taxon>
        <taxon>Vigna</taxon>
    </lineage>
</organism>
<sequence>MSRGKLIEIHFSETGKISGANIQTCSLAGKGNSSSELFFVMHQLSHRLRLLGLFHVAKLIGCDIEDLKLTLSTRKMKVAGGK</sequence>
<dbReference type="AlphaFoldDB" id="A0A0L9T6P0"/>
<proteinExistence type="predicted"/>
<dbReference type="Gramene" id="KOM26270">
    <property type="protein sequence ID" value="KOM26270"/>
    <property type="gene ID" value="LR48_Vigan241s000100"/>
</dbReference>
<reference evidence="2" key="1">
    <citation type="journal article" date="2015" name="Proc. Natl. Acad. Sci. U.S.A.">
        <title>Genome sequencing of adzuki bean (Vigna angularis) provides insight into high starch and low fat accumulation and domestication.</title>
        <authorList>
            <person name="Yang K."/>
            <person name="Tian Z."/>
            <person name="Chen C."/>
            <person name="Luo L."/>
            <person name="Zhao B."/>
            <person name="Wang Z."/>
            <person name="Yu L."/>
            <person name="Li Y."/>
            <person name="Sun Y."/>
            <person name="Li W."/>
            <person name="Chen Y."/>
            <person name="Li Y."/>
            <person name="Zhang Y."/>
            <person name="Ai D."/>
            <person name="Zhao J."/>
            <person name="Shang C."/>
            <person name="Ma Y."/>
            <person name="Wu B."/>
            <person name="Wang M."/>
            <person name="Gao L."/>
            <person name="Sun D."/>
            <person name="Zhang P."/>
            <person name="Guo F."/>
            <person name="Wang W."/>
            <person name="Li Y."/>
            <person name="Wang J."/>
            <person name="Varshney R.K."/>
            <person name="Wang J."/>
            <person name="Ling H.Q."/>
            <person name="Wan P."/>
        </authorList>
    </citation>
    <scope>NUCLEOTIDE SEQUENCE</scope>
    <source>
        <strain evidence="2">cv. Jingnong 6</strain>
    </source>
</reference>
<accession>A0A0L9T6P0</accession>
<dbReference type="Proteomes" id="UP000053144">
    <property type="component" value="Unassembled WGS sequence"/>
</dbReference>
<dbReference type="EMBL" id="KQ258310">
    <property type="protein sequence ID" value="KOM26270.1"/>
    <property type="molecule type" value="Genomic_DNA"/>
</dbReference>
<evidence type="ECO:0000313" key="2">
    <source>
        <dbReference type="Proteomes" id="UP000053144"/>
    </source>
</evidence>
<protein>
    <recommendedName>
        <fullName evidence="3">Myosin motor domain-containing protein</fullName>
    </recommendedName>
</protein>
<name>A0A0L9T6P0_PHAAN</name>
<gene>
    <name evidence="1" type="ORF">LR48_Vigan241s000100</name>
</gene>